<dbReference type="OrthoDB" id="2966809at2759"/>
<keyword evidence="2" id="KW-1185">Reference proteome</keyword>
<comment type="caution">
    <text evidence="1">The sequence shown here is derived from an EMBL/GenBank/DDBJ whole genome shotgun (WGS) entry which is preliminary data.</text>
</comment>
<name>A0A4Y7SCZ3_COPMI</name>
<dbReference type="AlphaFoldDB" id="A0A4Y7SCZ3"/>
<proteinExistence type="predicted"/>
<dbReference type="EMBL" id="QPFP01000193">
    <property type="protein sequence ID" value="TEB19419.1"/>
    <property type="molecule type" value="Genomic_DNA"/>
</dbReference>
<protein>
    <submittedName>
        <fullName evidence="1">Uncharacterized protein</fullName>
    </submittedName>
</protein>
<gene>
    <name evidence="1" type="ORF">FA13DRAFT_1802304</name>
</gene>
<sequence>MERGDHLSDLQIFQNALYKPRRRPKSPHVCDIFSLPALHLASAPQGADPFGHYTAELTFDYPDDDEAEPVFECIIPLPSTPSPLASIELPLAEEASEGESDPAFPILHASLRA</sequence>
<accession>A0A4Y7SCZ3</accession>
<dbReference type="Proteomes" id="UP000298030">
    <property type="component" value="Unassembled WGS sequence"/>
</dbReference>
<evidence type="ECO:0000313" key="2">
    <source>
        <dbReference type="Proteomes" id="UP000298030"/>
    </source>
</evidence>
<organism evidence="1 2">
    <name type="scientific">Coprinellus micaceus</name>
    <name type="common">Glistening ink-cap mushroom</name>
    <name type="synonym">Coprinus micaceus</name>
    <dbReference type="NCBI Taxonomy" id="71717"/>
    <lineage>
        <taxon>Eukaryota</taxon>
        <taxon>Fungi</taxon>
        <taxon>Dikarya</taxon>
        <taxon>Basidiomycota</taxon>
        <taxon>Agaricomycotina</taxon>
        <taxon>Agaricomycetes</taxon>
        <taxon>Agaricomycetidae</taxon>
        <taxon>Agaricales</taxon>
        <taxon>Agaricineae</taxon>
        <taxon>Psathyrellaceae</taxon>
        <taxon>Coprinellus</taxon>
    </lineage>
</organism>
<reference evidence="1 2" key="1">
    <citation type="journal article" date="2019" name="Nat. Ecol. Evol.">
        <title>Megaphylogeny resolves global patterns of mushroom evolution.</title>
        <authorList>
            <person name="Varga T."/>
            <person name="Krizsan K."/>
            <person name="Foldi C."/>
            <person name="Dima B."/>
            <person name="Sanchez-Garcia M."/>
            <person name="Sanchez-Ramirez S."/>
            <person name="Szollosi G.J."/>
            <person name="Szarkandi J.G."/>
            <person name="Papp V."/>
            <person name="Albert L."/>
            <person name="Andreopoulos W."/>
            <person name="Angelini C."/>
            <person name="Antonin V."/>
            <person name="Barry K.W."/>
            <person name="Bougher N.L."/>
            <person name="Buchanan P."/>
            <person name="Buyck B."/>
            <person name="Bense V."/>
            <person name="Catcheside P."/>
            <person name="Chovatia M."/>
            <person name="Cooper J."/>
            <person name="Damon W."/>
            <person name="Desjardin D."/>
            <person name="Finy P."/>
            <person name="Geml J."/>
            <person name="Haridas S."/>
            <person name="Hughes K."/>
            <person name="Justo A."/>
            <person name="Karasinski D."/>
            <person name="Kautmanova I."/>
            <person name="Kiss B."/>
            <person name="Kocsube S."/>
            <person name="Kotiranta H."/>
            <person name="LaButti K.M."/>
            <person name="Lechner B.E."/>
            <person name="Liimatainen K."/>
            <person name="Lipzen A."/>
            <person name="Lukacs Z."/>
            <person name="Mihaltcheva S."/>
            <person name="Morgado L.N."/>
            <person name="Niskanen T."/>
            <person name="Noordeloos M.E."/>
            <person name="Ohm R.A."/>
            <person name="Ortiz-Santana B."/>
            <person name="Ovrebo C."/>
            <person name="Racz N."/>
            <person name="Riley R."/>
            <person name="Savchenko A."/>
            <person name="Shiryaev A."/>
            <person name="Soop K."/>
            <person name="Spirin V."/>
            <person name="Szebenyi C."/>
            <person name="Tomsovsky M."/>
            <person name="Tulloss R.E."/>
            <person name="Uehling J."/>
            <person name="Grigoriev I.V."/>
            <person name="Vagvolgyi C."/>
            <person name="Papp T."/>
            <person name="Martin F.M."/>
            <person name="Miettinen O."/>
            <person name="Hibbett D.S."/>
            <person name="Nagy L.G."/>
        </authorList>
    </citation>
    <scope>NUCLEOTIDE SEQUENCE [LARGE SCALE GENOMIC DNA]</scope>
    <source>
        <strain evidence="1 2">FP101781</strain>
    </source>
</reference>
<evidence type="ECO:0000313" key="1">
    <source>
        <dbReference type="EMBL" id="TEB19419.1"/>
    </source>
</evidence>